<feature type="domain" description="TF-B3" evidence="7">
    <location>
        <begin position="20"/>
        <end position="114"/>
    </location>
</feature>
<dbReference type="InterPro" id="IPR015300">
    <property type="entry name" value="DNA-bd_pseudobarrel_sf"/>
</dbReference>
<reference evidence="9" key="1">
    <citation type="submission" date="2013-09" db="EMBL/GenBank/DDBJ databases">
        <title>Corchorus olitorius genome sequencing.</title>
        <authorList>
            <person name="Alam M."/>
            <person name="Haque M.S."/>
            <person name="Islam M.S."/>
            <person name="Emdad E.M."/>
            <person name="Islam M.M."/>
            <person name="Ahmed B."/>
            <person name="Halim A."/>
            <person name="Hossen Q.M.M."/>
            <person name="Hossain M.Z."/>
            <person name="Ahmed R."/>
            <person name="Khan M.M."/>
            <person name="Islam R."/>
            <person name="Rashid M.M."/>
            <person name="Khan S.A."/>
            <person name="Rahman M.S."/>
            <person name="Alam M."/>
            <person name="Yahiya A.S."/>
            <person name="Khan M.S."/>
            <person name="Azam M.S."/>
            <person name="Haque T."/>
            <person name="Lashkar M.Z.H."/>
            <person name="Akhand A.I."/>
            <person name="Morshed G."/>
            <person name="Roy S."/>
            <person name="Uddin K.S."/>
            <person name="Rabeya T."/>
            <person name="Hossain A.S."/>
            <person name="Chowdhury A."/>
            <person name="Snigdha A.R."/>
            <person name="Mortoza M.S."/>
            <person name="Matin S.A."/>
            <person name="Hoque S.M.E."/>
            <person name="Islam M.K."/>
            <person name="Roy D.K."/>
            <person name="Haider R."/>
            <person name="Moosa M.M."/>
            <person name="Elias S.M."/>
            <person name="Hasan A.M."/>
            <person name="Jahan S."/>
            <person name="Shafiuddin M."/>
            <person name="Mahmood N."/>
            <person name="Shommy N.S."/>
        </authorList>
    </citation>
    <scope>NUCLEOTIDE SEQUENCE [LARGE SCALE GENOMIC DNA]</scope>
    <source>
        <strain evidence="9">cv. O-4</strain>
    </source>
</reference>
<dbReference type="Pfam" id="PF02362">
    <property type="entry name" value="B3"/>
    <property type="match status" value="1"/>
</dbReference>
<dbReference type="GO" id="GO:0003677">
    <property type="term" value="F:DNA binding"/>
    <property type="evidence" value="ECO:0007669"/>
    <property type="project" value="UniProtKB-KW"/>
</dbReference>
<dbReference type="InterPro" id="IPR050655">
    <property type="entry name" value="Plant_B3_domain"/>
</dbReference>
<dbReference type="PROSITE" id="PS50863">
    <property type="entry name" value="B3"/>
    <property type="match status" value="1"/>
</dbReference>
<dbReference type="SUPFAM" id="SSF101936">
    <property type="entry name" value="DNA-binding pseudobarrel domain"/>
    <property type="match status" value="1"/>
</dbReference>
<dbReference type="STRING" id="93759.A0A1R3HRG4"/>
<keyword evidence="9" id="KW-1185">Reference proteome</keyword>
<dbReference type="PANTHER" id="PTHR31920">
    <property type="entry name" value="B3 DOMAIN-CONTAINING"/>
    <property type="match status" value="1"/>
</dbReference>
<dbReference type="PANTHER" id="PTHR31920:SF138">
    <property type="entry name" value="TF-B3 DOMAIN-CONTAINING PROTEIN"/>
    <property type="match status" value="1"/>
</dbReference>
<feature type="region of interest" description="Disordered" evidence="6">
    <location>
        <begin position="135"/>
        <end position="165"/>
    </location>
</feature>
<dbReference type="AlphaFoldDB" id="A0A1R3HRG4"/>
<dbReference type="CDD" id="cd10017">
    <property type="entry name" value="B3_DNA"/>
    <property type="match status" value="1"/>
</dbReference>
<comment type="caution">
    <text evidence="8">The sequence shown here is derived from an EMBL/GenBank/DDBJ whole genome shotgun (WGS) entry which is preliminary data.</text>
</comment>
<evidence type="ECO:0000256" key="3">
    <source>
        <dbReference type="ARBA" id="ARBA00023125"/>
    </source>
</evidence>
<gene>
    <name evidence="8" type="ORF">COLO4_27399</name>
</gene>
<dbReference type="SMART" id="SM01019">
    <property type="entry name" value="B3"/>
    <property type="match status" value="1"/>
</dbReference>
<dbReference type="GO" id="GO:0005634">
    <property type="term" value="C:nucleus"/>
    <property type="evidence" value="ECO:0007669"/>
    <property type="project" value="UniProtKB-SubCell"/>
</dbReference>
<protein>
    <recommendedName>
        <fullName evidence="7">TF-B3 domain-containing protein</fullName>
    </recommendedName>
</protein>
<name>A0A1R3HRG4_9ROSI</name>
<evidence type="ECO:0000256" key="2">
    <source>
        <dbReference type="ARBA" id="ARBA00023015"/>
    </source>
</evidence>
<dbReference type="InterPro" id="IPR003340">
    <property type="entry name" value="B3_DNA-bd"/>
</dbReference>
<keyword evidence="4" id="KW-0804">Transcription</keyword>
<comment type="subcellular location">
    <subcellularLocation>
        <location evidence="1">Nucleus</location>
    </subcellularLocation>
</comment>
<dbReference type="OrthoDB" id="1688597at2759"/>
<evidence type="ECO:0000259" key="7">
    <source>
        <dbReference type="PROSITE" id="PS50863"/>
    </source>
</evidence>
<keyword evidence="3" id="KW-0238">DNA-binding</keyword>
<dbReference type="Gene3D" id="2.40.330.10">
    <property type="entry name" value="DNA-binding pseudobarrel domain"/>
    <property type="match status" value="2"/>
</dbReference>
<evidence type="ECO:0000313" key="8">
    <source>
        <dbReference type="EMBL" id="OMO72908.1"/>
    </source>
</evidence>
<dbReference type="Proteomes" id="UP000187203">
    <property type="component" value="Unassembled WGS sequence"/>
</dbReference>
<evidence type="ECO:0000256" key="5">
    <source>
        <dbReference type="ARBA" id="ARBA00023242"/>
    </source>
</evidence>
<keyword evidence="2" id="KW-0805">Transcription regulation</keyword>
<evidence type="ECO:0000256" key="4">
    <source>
        <dbReference type="ARBA" id="ARBA00023163"/>
    </source>
</evidence>
<evidence type="ECO:0000313" key="9">
    <source>
        <dbReference type="Proteomes" id="UP000187203"/>
    </source>
</evidence>
<keyword evidence="5" id="KW-0539">Nucleus</keyword>
<accession>A0A1R3HRG4</accession>
<proteinExistence type="predicted"/>
<dbReference type="EMBL" id="AWUE01019546">
    <property type="protein sequence ID" value="OMO72908.1"/>
    <property type="molecule type" value="Genomic_DNA"/>
</dbReference>
<evidence type="ECO:0000256" key="6">
    <source>
        <dbReference type="SAM" id="MobiDB-lite"/>
    </source>
</evidence>
<sequence length="292" mass="33205">MASSHRESYGPLKFSNKSPHFFKIILQETLLDGKIEIPKEFIKNYGKCMSGPAALLRVPSGEVWKIEVRKCDGNVWLRKGWRQFSNHYSLKRGQFVVFSYEGKCNFDVVIMDTTASEIQYPYTRNYVMHNSKKFPEIESESEDDIPPSRKTREKSADLPCPRPHKKMRANVNAGASYQSQGEAAVKRKAKGLNGCCDSLNFLQRAKALQLARAFKSENPSFTVVMQPSYVHKGLVNVQVRSWKKQVKKFKIQTTSNIPTCRTELPITLGTEAVFFTGRKAAYLVSIDIYLSS</sequence>
<organism evidence="8 9">
    <name type="scientific">Corchorus olitorius</name>
    <dbReference type="NCBI Taxonomy" id="93759"/>
    <lineage>
        <taxon>Eukaryota</taxon>
        <taxon>Viridiplantae</taxon>
        <taxon>Streptophyta</taxon>
        <taxon>Embryophyta</taxon>
        <taxon>Tracheophyta</taxon>
        <taxon>Spermatophyta</taxon>
        <taxon>Magnoliopsida</taxon>
        <taxon>eudicotyledons</taxon>
        <taxon>Gunneridae</taxon>
        <taxon>Pentapetalae</taxon>
        <taxon>rosids</taxon>
        <taxon>malvids</taxon>
        <taxon>Malvales</taxon>
        <taxon>Malvaceae</taxon>
        <taxon>Grewioideae</taxon>
        <taxon>Apeibeae</taxon>
        <taxon>Corchorus</taxon>
    </lineage>
</organism>
<evidence type="ECO:0000256" key="1">
    <source>
        <dbReference type="ARBA" id="ARBA00004123"/>
    </source>
</evidence>